<evidence type="ECO:0000256" key="3">
    <source>
        <dbReference type="ARBA" id="ARBA00016195"/>
    </source>
</evidence>
<protein>
    <recommendedName>
        <fullName evidence="4">Protein ROT1</fullName>
    </recommendedName>
    <alternativeName>
        <fullName evidence="3">Protein rot1</fullName>
    </alternativeName>
</protein>
<proteinExistence type="inferred from homology"/>
<dbReference type="Pfam" id="PF10681">
    <property type="entry name" value="Rot1"/>
    <property type="match status" value="1"/>
</dbReference>
<evidence type="ECO:0000313" key="11">
    <source>
        <dbReference type="EMBL" id="KLO07175.1"/>
    </source>
</evidence>
<evidence type="ECO:0000256" key="8">
    <source>
        <dbReference type="ARBA" id="ARBA00022989"/>
    </source>
</evidence>
<dbReference type="STRING" id="27342.A0A0H2R5W1"/>
<keyword evidence="8" id="KW-1133">Transmembrane helix</keyword>
<keyword evidence="12" id="KW-1185">Reference proteome</keyword>
<dbReference type="FunCoup" id="A0A0H2R5W1">
    <property type="interactions" value="68"/>
</dbReference>
<dbReference type="AlphaFoldDB" id="A0A0H2R5W1"/>
<evidence type="ECO:0000256" key="9">
    <source>
        <dbReference type="ARBA" id="ARBA00023136"/>
    </source>
</evidence>
<feature type="chain" id="PRO_5005201699" description="Protein ROT1" evidence="10">
    <location>
        <begin position="18"/>
        <end position="238"/>
    </location>
</feature>
<evidence type="ECO:0000256" key="2">
    <source>
        <dbReference type="ARBA" id="ARBA00007149"/>
    </source>
</evidence>
<dbReference type="GO" id="GO:0006458">
    <property type="term" value="P:'de novo' protein folding"/>
    <property type="evidence" value="ECO:0007669"/>
    <property type="project" value="InterPro"/>
</dbReference>
<accession>A0A0H2R5W1</accession>
<dbReference type="InParanoid" id="A0A0H2R5W1"/>
<evidence type="ECO:0000256" key="6">
    <source>
        <dbReference type="ARBA" id="ARBA00022729"/>
    </source>
</evidence>
<feature type="signal peptide" evidence="10">
    <location>
        <begin position="1"/>
        <end position="17"/>
    </location>
</feature>
<keyword evidence="9" id="KW-0472">Membrane</keyword>
<dbReference type="OrthoDB" id="5327821at2759"/>
<evidence type="ECO:0000256" key="7">
    <source>
        <dbReference type="ARBA" id="ARBA00022824"/>
    </source>
</evidence>
<evidence type="ECO:0000256" key="1">
    <source>
        <dbReference type="ARBA" id="ARBA00004115"/>
    </source>
</evidence>
<keyword evidence="7" id="KW-0256">Endoplasmic reticulum</keyword>
<evidence type="ECO:0000256" key="5">
    <source>
        <dbReference type="ARBA" id="ARBA00022692"/>
    </source>
</evidence>
<dbReference type="PANTHER" id="PTHR28090">
    <property type="entry name" value="PROTEIN ROT1"/>
    <property type="match status" value="1"/>
</dbReference>
<evidence type="ECO:0000256" key="4">
    <source>
        <dbReference type="ARBA" id="ARBA00017291"/>
    </source>
</evidence>
<dbReference type="PROSITE" id="PS51257">
    <property type="entry name" value="PROKAR_LIPOPROTEIN"/>
    <property type="match status" value="1"/>
</dbReference>
<comment type="similarity">
    <text evidence="2">Belongs to the ROT1 family.</text>
</comment>
<reference evidence="11 12" key="1">
    <citation type="submission" date="2015-04" db="EMBL/GenBank/DDBJ databases">
        <title>Complete genome sequence of Schizopora paradoxa KUC8140, a cosmopolitan wood degrader in East Asia.</title>
        <authorList>
            <consortium name="DOE Joint Genome Institute"/>
            <person name="Min B."/>
            <person name="Park H."/>
            <person name="Jang Y."/>
            <person name="Kim J.-J."/>
            <person name="Kim K.H."/>
            <person name="Pangilinan J."/>
            <person name="Lipzen A."/>
            <person name="Riley R."/>
            <person name="Grigoriev I.V."/>
            <person name="Spatafora J.W."/>
            <person name="Choi I.-G."/>
        </authorList>
    </citation>
    <scope>NUCLEOTIDE SEQUENCE [LARGE SCALE GENOMIC DNA]</scope>
    <source>
        <strain evidence="11 12">KUC8140</strain>
    </source>
</reference>
<sequence>MRFQFAATALFFSAACAQYSGLNVTPITGTWSSGSQRVLTGDGFANPANMTFNYPATTGISYSFTDDMFYEISRYRFNGNGSQPTCITGVLNWVHGTYQFLSNGSILMTPMGDGFQQIQDACAAQSNFVEFYNDTELYLTWNIVNDPSGGFKLYLFQFDGTQLAPMGQVSSTPNMLPTQLLRNVTTSQFTSQNGFVSTGSSKKASSQVLSVSKAERVVSFSTAVAGVLGAAALAMTML</sequence>
<organism evidence="11 12">
    <name type="scientific">Schizopora paradoxa</name>
    <dbReference type="NCBI Taxonomy" id="27342"/>
    <lineage>
        <taxon>Eukaryota</taxon>
        <taxon>Fungi</taxon>
        <taxon>Dikarya</taxon>
        <taxon>Basidiomycota</taxon>
        <taxon>Agaricomycotina</taxon>
        <taxon>Agaricomycetes</taxon>
        <taxon>Hymenochaetales</taxon>
        <taxon>Schizoporaceae</taxon>
        <taxon>Schizopora</taxon>
    </lineage>
</organism>
<dbReference type="Proteomes" id="UP000053477">
    <property type="component" value="Unassembled WGS sequence"/>
</dbReference>
<dbReference type="EMBL" id="KQ086155">
    <property type="protein sequence ID" value="KLO07175.1"/>
    <property type="molecule type" value="Genomic_DNA"/>
</dbReference>
<keyword evidence="6 10" id="KW-0732">Signal</keyword>
<keyword evidence="5" id="KW-0812">Transmembrane</keyword>
<comment type="subcellular location">
    <subcellularLocation>
        <location evidence="1">Endoplasmic reticulum membrane</location>
        <topology evidence="1">Single-pass type I membrane protein</topology>
    </subcellularLocation>
</comment>
<dbReference type="PANTHER" id="PTHR28090:SF1">
    <property type="entry name" value="PROTEIN ROT1"/>
    <property type="match status" value="1"/>
</dbReference>
<dbReference type="GO" id="GO:0005789">
    <property type="term" value="C:endoplasmic reticulum membrane"/>
    <property type="evidence" value="ECO:0007669"/>
    <property type="project" value="UniProtKB-SubCell"/>
</dbReference>
<dbReference type="InterPro" id="IPR019623">
    <property type="entry name" value="Rot1"/>
</dbReference>
<name>A0A0H2R5W1_9AGAM</name>
<dbReference type="GO" id="GO:0051082">
    <property type="term" value="F:unfolded protein binding"/>
    <property type="evidence" value="ECO:0007669"/>
    <property type="project" value="TreeGrafter"/>
</dbReference>
<gene>
    <name evidence="11" type="ORF">SCHPADRAFT_837024</name>
</gene>
<evidence type="ECO:0000313" key="12">
    <source>
        <dbReference type="Proteomes" id="UP000053477"/>
    </source>
</evidence>
<evidence type="ECO:0000256" key="10">
    <source>
        <dbReference type="SAM" id="SignalP"/>
    </source>
</evidence>